<protein>
    <recommendedName>
        <fullName evidence="3">CAP20-virulence factor</fullName>
    </recommendedName>
</protein>
<evidence type="ECO:0008006" key="3">
    <source>
        <dbReference type="Google" id="ProtNLM"/>
    </source>
</evidence>
<organism evidence="1 2">
    <name type="scientific">Oidiodendron maius (strain Zn)</name>
    <dbReference type="NCBI Taxonomy" id="913774"/>
    <lineage>
        <taxon>Eukaryota</taxon>
        <taxon>Fungi</taxon>
        <taxon>Dikarya</taxon>
        <taxon>Ascomycota</taxon>
        <taxon>Pezizomycotina</taxon>
        <taxon>Leotiomycetes</taxon>
        <taxon>Leotiomycetes incertae sedis</taxon>
        <taxon>Myxotrichaceae</taxon>
        <taxon>Oidiodendron</taxon>
    </lineage>
</organism>
<dbReference type="EMBL" id="KN832873">
    <property type="protein sequence ID" value="KIN03613.1"/>
    <property type="molecule type" value="Genomic_DNA"/>
</dbReference>
<dbReference type="STRING" id="913774.A0A0C3DNL9"/>
<gene>
    <name evidence="1" type="ORF">OIDMADRAFT_17951</name>
</gene>
<reference evidence="2" key="2">
    <citation type="submission" date="2015-01" db="EMBL/GenBank/DDBJ databases">
        <title>Evolutionary Origins and Diversification of the Mycorrhizal Mutualists.</title>
        <authorList>
            <consortium name="DOE Joint Genome Institute"/>
            <consortium name="Mycorrhizal Genomics Consortium"/>
            <person name="Kohler A."/>
            <person name="Kuo A."/>
            <person name="Nagy L.G."/>
            <person name="Floudas D."/>
            <person name="Copeland A."/>
            <person name="Barry K.W."/>
            <person name="Cichocki N."/>
            <person name="Veneault-Fourrey C."/>
            <person name="LaButti K."/>
            <person name="Lindquist E.A."/>
            <person name="Lipzen A."/>
            <person name="Lundell T."/>
            <person name="Morin E."/>
            <person name="Murat C."/>
            <person name="Riley R."/>
            <person name="Ohm R."/>
            <person name="Sun H."/>
            <person name="Tunlid A."/>
            <person name="Henrissat B."/>
            <person name="Grigoriev I.V."/>
            <person name="Hibbett D.S."/>
            <person name="Martin F."/>
        </authorList>
    </citation>
    <scope>NUCLEOTIDE SEQUENCE [LARGE SCALE GENOMIC DNA]</scope>
    <source>
        <strain evidence="2">Zn</strain>
    </source>
</reference>
<evidence type="ECO:0000313" key="1">
    <source>
        <dbReference type="EMBL" id="KIN03613.1"/>
    </source>
</evidence>
<dbReference type="Pfam" id="PF17316">
    <property type="entry name" value="Perilipin_2"/>
    <property type="match status" value="1"/>
</dbReference>
<keyword evidence="2" id="KW-1185">Reference proteome</keyword>
<dbReference type="AlphaFoldDB" id="A0A0C3DNL9"/>
<name>A0A0C3DNL9_OIDMZ</name>
<sequence length="178" mass="19160">MAAQVNGEAPSSAFLNHLVSYPLVSDSITTFKTNPYGAKSLSLTSSSLARLQPLLPYISKPLSYVHPYITRADSLGDSTLSSLETRFPVVKKPTGELYAEGKDIVFFPLKKGTEGKEYVLGVWGSEKKKTDQEGIVGLGKAMIATGLVVSGEAYRVVSEYIVGAAKTVKKEAHEKTES</sequence>
<proteinExistence type="predicted"/>
<accession>A0A0C3DNL9</accession>
<dbReference type="HOGENOM" id="CLU_082150_0_0_1"/>
<dbReference type="OrthoDB" id="376826at2759"/>
<evidence type="ECO:0000313" key="2">
    <source>
        <dbReference type="Proteomes" id="UP000054321"/>
    </source>
</evidence>
<dbReference type="InParanoid" id="A0A0C3DNL9"/>
<reference evidence="1 2" key="1">
    <citation type="submission" date="2014-04" db="EMBL/GenBank/DDBJ databases">
        <authorList>
            <consortium name="DOE Joint Genome Institute"/>
            <person name="Kuo A."/>
            <person name="Martino E."/>
            <person name="Perotto S."/>
            <person name="Kohler A."/>
            <person name="Nagy L.G."/>
            <person name="Floudas D."/>
            <person name="Copeland A."/>
            <person name="Barry K.W."/>
            <person name="Cichocki N."/>
            <person name="Veneault-Fourrey C."/>
            <person name="LaButti K."/>
            <person name="Lindquist E.A."/>
            <person name="Lipzen A."/>
            <person name="Lundell T."/>
            <person name="Morin E."/>
            <person name="Murat C."/>
            <person name="Sun H."/>
            <person name="Tunlid A."/>
            <person name="Henrissat B."/>
            <person name="Grigoriev I.V."/>
            <person name="Hibbett D.S."/>
            <person name="Martin F."/>
            <person name="Nordberg H.P."/>
            <person name="Cantor M.N."/>
            <person name="Hua S.X."/>
        </authorList>
    </citation>
    <scope>NUCLEOTIDE SEQUENCE [LARGE SCALE GENOMIC DNA]</scope>
    <source>
        <strain evidence="1 2">Zn</strain>
    </source>
</reference>
<dbReference type="Proteomes" id="UP000054321">
    <property type="component" value="Unassembled WGS sequence"/>
</dbReference>